<dbReference type="PROSITE" id="PS50082">
    <property type="entry name" value="WD_REPEATS_2"/>
    <property type="match status" value="2"/>
</dbReference>
<dbReference type="PROSITE" id="PS50294">
    <property type="entry name" value="WD_REPEATS_REGION"/>
    <property type="match status" value="2"/>
</dbReference>
<keyword evidence="2" id="KW-0677">Repeat</keyword>
<evidence type="ECO:0000313" key="7">
    <source>
        <dbReference type="Proteomes" id="UP000824998"/>
    </source>
</evidence>
<protein>
    <recommendedName>
        <fullName evidence="3">Probable cytosolic iron-sulfur protein assembly protein 1</fullName>
    </recommendedName>
</protein>
<keyword evidence="7" id="KW-1185">Reference proteome</keyword>
<dbReference type="InterPro" id="IPR015943">
    <property type="entry name" value="WD40/YVTN_repeat-like_dom_sf"/>
</dbReference>
<sequence>MAKPTPLMLRINHLADFKPTAMSRAWVSIPNPNDIPLIATATSEKSVRVYSLRNFTLHSKMDKAHERTVKSVAWKPTTGKGRTKMSLATGSFDSTMGIWQRREQFGGEVASNSMDGEDQEMEITSSGKPKSHRNTDGSDAESESSGEEEWEYSIVLEGHDSEIKCVSYSPSGQYLASCSRDKSIWVWEEIGEDGDDEWETVAVLQEHEADVKCVAWRKDDGNGELLASGSYDDTVRLWRGDEDGEWSSVAALEGHEGTVWALEWEPEAVQKLFANSTGQDDGDEYSRPPKRLMSSSADLTIRVWSKTPTPPPPNRPSYFSNAGIPSTMRPGPNMETWTCSATLPTAHTLPIYSISWSPLSGRVCSTSSDGFIVVYEERTTGRTSVGGAIEREWVVIGVLEGAHGPYEVNHVTWAKRYDPGSRPNEEMIITTGDDGAVRAWFITDIPQAGVESGIGEITIS</sequence>
<dbReference type="AlphaFoldDB" id="A0A9P7YUY9"/>
<keyword evidence="1 4" id="KW-0853">WD repeat</keyword>
<accession>A0A9P7YUY9</accession>
<dbReference type="EMBL" id="MU251357">
    <property type="protein sequence ID" value="KAG9239553.1"/>
    <property type="molecule type" value="Genomic_DNA"/>
</dbReference>
<evidence type="ECO:0000256" key="4">
    <source>
        <dbReference type="PROSITE-ProRule" id="PRU00221"/>
    </source>
</evidence>
<feature type="region of interest" description="Disordered" evidence="5">
    <location>
        <begin position="108"/>
        <end position="149"/>
    </location>
</feature>
<comment type="similarity">
    <text evidence="3">Belongs to the WD repeat CIA1 family.</text>
</comment>
<dbReference type="InterPro" id="IPR028608">
    <property type="entry name" value="CIAO1/Cia1"/>
</dbReference>
<dbReference type="OrthoDB" id="284782at2759"/>
<feature type="repeat" description="WD" evidence="4">
    <location>
        <begin position="204"/>
        <end position="238"/>
    </location>
</feature>
<reference evidence="6" key="1">
    <citation type="journal article" date="2021" name="IMA Fungus">
        <title>Genomic characterization of three marine fungi, including Emericellopsis atlantica sp. nov. with signatures of a generalist lifestyle and marine biomass degradation.</title>
        <authorList>
            <person name="Hagestad O.C."/>
            <person name="Hou L."/>
            <person name="Andersen J.H."/>
            <person name="Hansen E.H."/>
            <person name="Altermark B."/>
            <person name="Li C."/>
            <person name="Kuhnert E."/>
            <person name="Cox R.J."/>
            <person name="Crous P.W."/>
            <person name="Spatafora J.W."/>
            <person name="Lail K."/>
            <person name="Amirebrahimi M."/>
            <person name="Lipzen A."/>
            <person name="Pangilinan J."/>
            <person name="Andreopoulos W."/>
            <person name="Hayes R.D."/>
            <person name="Ng V."/>
            <person name="Grigoriev I.V."/>
            <person name="Jackson S.A."/>
            <person name="Sutton T.D.S."/>
            <person name="Dobson A.D.W."/>
            <person name="Rama T."/>
        </authorList>
    </citation>
    <scope>NUCLEOTIDE SEQUENCE</scope>
    <source>
        <strain evidence="6">TRa018bII</strain>
    </source>
</reference>
<dbReference type="GO" id="GO:0016226">
    <property type="term" value="P:iron-sulfur cluster assembly"/>
    <property type="evidence" value="ECO:0007669"/>
    <property type="project" value="UniProtKB-UniRule"/>
</dbReference>
<gene>
    <name evidence="3" type="primary">CIA1</name>
    <name evidence="6" type="ORF">BJ875DRAFT_83290</name>
</gene>
<dbReference type="Gene3D" id="2.130.10.10">
    <property type="entry name" value="YVTN repeat-like/Quinoprotein amine dehydrogenase"/>
    <property type="match status" value="1"/>
</dbReference>
<evidence type="ECO:0000256" key="3">
    <source>
        <dbReference type="HAMAP-Rule" id="MF_03037"/>
    </source>
</evidence>
<evidence type="ECO:0000256" key="5">
    <source>
        <dbReference type="SAM" id="MobiDB-lite"/>
    </source>
</evidence>
<feature type="repeat" description="WD" evidence="4">
    <location>
        <begin position="156"/>
        <end position="188"/>
    </location>
</feature>
<dbReference type="PANTHER" id="PTHR19920">
    <property type="entry name" value="WD40 PROTEIN CIAO1"/>
    <property type="match status" value="1"/>
</dbReference>
<dbReference type="InterPro" id="IPR036322">
    <property type="entry name" value="WD40_repeat_dom_sf"/>
</dbReference>
<feature type="compositionally biased region" description="Acidic residues" evidence="5">
    <location>
        <begin position="138"/>
        <end position="149"/>
    </location>
</feature>
<comment type="caution">
    <text evidence="6">The sequence shown here is derived from an EMBL/GenBank/DDBJ whole genome shotgun (WGS) entry which is preliminary data.</text>
</comment>
<dbReference type="Proteomes" id="UP000824998">
    <property type="component" value="Unassembled WGS sequence"/>
</dbReference>
<dbReference type="PANTHER" id="PTHR19920:SF0">
    <property type="entry name" value="CYTOSOLIC IRON-SULFUR PROTEIN ASSEMBLY PROTEIN CIAO1-RELATED"/>
    <property type="match status" value="1"/>
</dbReference>
<dbReference type="SUPFAM" id="SSF50978">
    <property type="entry name" value="WD40 repeat-like"/>
    <property type="match status" value="1"/>
</dbReference>
<dbReference type="Pfam" id="PF00400">
    <property type="entry name" value="WD40"/>
    <property type="match status" value="5"/>
</dbReference>
<proteinExistence type="inferred from homology"/>
<dbReference type="GO" id="GO:0097361">
    <property type="term" value="C:cytosolic [4Fe-4S] assembly targeting complex"/>
    <property type="evidence" value="ECO:0007669"/>
    <property type="project" value="InterPro"/>
</dbReference>
<name>A0A9P7YUY9_9HELO</name>
<organism evidence="6 7">
    <name type="scientific">Amylocarpus encephaloides</name>
    <dbReference type="NCBI Taxonomy" id="45428"/>
    <lineage>
        <taxon>Eukaryota</taxon>
        <taxon>Fungi</taxon>
        <taxon>Dikarya</taxon>
        <taxon>Ascomycota</taxon>
        <taxon>Pezizomycotina</taxon>
        <taxon>Leotiomycetes</taxon>
        <taxon>Helotiales</taxon>
        <taxon>Helotiales incertae sedis</taxon>
        <taxon>Amylocarpus</taxon>
    </lineage>
</organism>
<comment type="function">
    <text evidence="3">Essential component of the cytosolic iron-sulfur (Fe/S) protein assembly machinery. Required for the maturation of extramitochondrial Fe/S proteins.</text>
</comment>
<dbReference type="InterPro" id="IPR001680">
    <property type="entry name" value="WD40_rpt"/>
</dbReference>
<evidence type="ECO:0000256" key="2">
    <source>
        <dbReference type="ARBA" id="ARBA00022737"/>
    </source>
</evidence>
<evidence type="ECO:0000256" key="1">
    <source>
        <dbReference type="ARBA" id="ARBA00022574"/>
    </source>
</evidence>
<dbReference type="HAMAP" id="MF_03037">
    <property type="entry name" value="ciao1"/>
    <property type="match status" value="1"/>
</dbReference>
<evidence type="ECO:0000313" key="6">
    <source>
        <dbReference type="EMBL" id="KAG9239553.1"/>
    </source>
</evidence>
<dbReference type="SMART" id="SM00320">
    <property type="entry name" value="WD40"/>
    <property type="match status" value="7"/>
</dbReference>